<dbReference type="EMBL" id="CP048685">
    <property type="protein sequence ID" value="QPJ62482.1"/>
    <property type="molecule type" value="Genomic_DNA"/>
</dbReference>
<dbReference type="Gene3D" id="1.20.81.30">
    <property type="entry name" value="Type II secretion system (T2SS), domain F"/>
    <property type="match status" value="2"/>
</dbReference>
<dbReference type="AlphaFoldDB" id="A0A7T0BXU9"/>
<evidence type="ECO:0000256" key="4">
    <source>
        <dbReference type="ARBA" id="ARBA00022692"/>
    </source>
</evidence>
<evidence type="ECO:0000256" key="7">
    <source>
        <dbReference type="SAM" id="Phobius"/>
    </source>
</evidence>
<keyword evidence="5 7" id="KW-1133">Transmembrane helix</keyword>
<dbReference type="GO" id="GO:0005886">
    <property type="term" value="C:plasma membrane"/>
    <property type="evidence" value="ECO:0007669"/>
    <property type="project" value="UniProtKB-SubCell"/>
</dbReference>
<feature type="domain" description="Type II secretion system protein GspF" evidence="8">
    <location>
        <begin position="81"/>
        <end position="204"/>
    </location>
</feature>
<dbReference type="KEGG" id="nli:G3M70_11620"/>
<dbReference type="PANTHER" id="PTHR30012">
    <property type="entry name" value="GENERAL SECRETION PATHWAY PROTEIN"/>
    <property type="match status" value="1"/>
</dbReference>
<keyword evidence="3" id="KW-1003">Cell membrane</keyword>
<keyword evidence="4 7" id="KW-0812">Transmembrane</keyword>
<organism evidence="9 10">
    <name type="scientific">Candidatus Nitronauta litoralis</name>
    <dbReference type="NCBI Taxonomy" id="2705533"/>
    <lineage>
        <taxon>Bacteria</taxon>
        <taxon>Pseudomonadati</taxon>
        <taxon>Nitrospinota/Tectimicrobiota group</taxon>
        <taxon>Nitrospinota</taxon>
        <taxon>Nitrospinia</taxon>
        <taxon>Nitrospinales</taxon>
        <taxon>Nitrospinaceae</taxon>
        <taxon>Candidatus Nitronauta</taxon>
    </lineage>
</organism>
<accession>A0A7T0BXU9</accession>
<feature type="transmembrane region" description="Helical" evidence="7">
    <location>
        <begin position="265"/>
        <end position="286"/>
    </location>
</feature>
<evidence type="ECO:0000256" key="1">
    <source>
        <dbReference type="ARBA" id="ARBA00004651"/>
    </source>
</evidence>
<dbReference type="PRINTS" id="PR00812">
    <property type="entry name" value="BCTERIALGSPF"/>
</dbReference>
<keyword evidence="6 7" id="KW-0472">Membrane</keyword>
<comment type="subcellular location">
    <subcellularLocation>
        <location evidence="1">Cell membrane</location>
        <topology evidence="1">Multi-pass membrane protein</topology>
    </subcellularLocation>
</comment>
<evidence type="ECO:0000259" key="8">
    <source>
        <dbReference type="Pfam" id="PF00482"/>
    </source>
</evidence>
<feature type="transmembrane region" description="Helical" evidence="7">
    <location>
        <begin position="231"/>
        <end position="253"/>
    </location>
</feature>
<evidence type="ECO:0000313" key="10">
    <source>
        <dbReference type="Proteomes" id="UP000594688"/>
    </source>
</evidence>
<gene>
    <name evidence="9" type="ORF">G3M70_11620</name>
</gene>
<feature type="transmembrane region" description="Helical" evidence="7">
    <location>
        <begin position="382"/>
        <end position="409"/>
    </location>
</feature>
<dbReference type="InterPro" id="IPR042094">
    <property type="entry name" value="T2SS_GspF_sf"/>
</dbReference>
<reference evidence="9 10" key="1">
    <citation type="submission" date="2020-02" db="EMBL/GenBank/DDBJ databases">
        <title>Genomic and physiological characterization of two novel Nitrospinaceae genera.</title>
        <authorList>
            <person name="Mueller A.J."/>
            <person name="Jung M.-Y."/>
            <person name="Strachan C.R."/>
            <person name="Herbold C.W."/>
            <person name="Kirkegaard R.H."/>
            <person name="Daims H."/>
        </authorList>
    </citation>
    <scope>NUCLEOTIDE SEQUENCE [LARGE SCALE GENOMIC DNA]</scope>
    <source>
        <strain evidence="9">EB</strain>
    </source>
</reference>
<dbReference type="InterPro" id="IPR018076">
    <property type="entry name" value="T2SS_GspF_dom"/>
</dbReference>
<proteinExistence type="inferred from homology"/>
<sequence>MTSFAYTVLDNTGKEKQGTINATDAREAANQLRARSLFVVDIKEGEQKKSRTSGGKATKGFLRFLSPSRYLAPGIYDRSLFFRQMALMLRSGYTVVQALDACSELTGKLRLERTLDRMADSIRKGANFSSAVAEEKKTFSKLEAQLVASGEHGGDLSPILERLSQDLSRRREVQRQFMVSMIYPAFLVIIGGGVLYFLVTTVIPKFADFLTGRGEALPPTTQFLLDVSGWFVTYGPTLLGSIGIVTFSLLVAYTTATGKRAIDKILIRFPVIGKTTLIAGMAQAGWTMGMLLRSGVTVLDSLRMTASVMNNQALADVFESSANQILSGRSLANALNQSVLPLLMQHMAAVGERSGQLEQVMEESGEFYRKELTARISTLTEWMVPVAVLIIAVPVGLVYYAFFSALLAVSGAG</sequence>
<evidence type="ECO:0000313" key="9">
    <source>
        <dbReference type="EMBL" id="QPJ62482.1"/>
    </source>
</evidence>
<protein>
    <submittedName>
        <fullName evidence="9">Type II secretion system F family protein</fullName>
    </submittedName>
</protein>
<name>A0A7T0BXU9_9BACT</name>
<evidence type="ECO:0000256" key="5">
    <source>
        <dbReference type="ARBA" id="ARBA00022989"/>
    </source>
</evidence>
<dbReference type="Proteomes" id="UP000594688">
    <property type="component" value="Chromosome"/>
</dbReference>
<feature type="transmembrane region" description="Helical" evidence="7">
    <location>
        <begin position="177"/>
        <end position="199"/>
    </location>
</feature>
<evidence type="ECO:0000256" key="2">
    <source>
        <dbReference type="ARBA" id="ARBA00005745"/>
    </source>
</evidence>
<comment type="similarity">
    <text evidence="2">Belongs to the GSP F family.</text>
</comment>
<dbReference type="PANTHER" id="PTHR30012:SF0">
    <property type="entry name" value="TYPE II SECRETION SYSTEM PROTEIN F-RELATED"/>
    <property type="match status" value="1"/>
</dbReference>
<feature type="domain" description="Type II secretion system protein GspF" evidence="8">
    <location>
        <begin position="287"/>
        <end position="403"/>
    </location>
</feature>
<dbReference type="Pfam" id="PF00482">
    <property type="entry name" value="T2SSF"/>
    <property type="match status" value="2"/>
</dbReference>
<evidence type="ECO:0000256" key="6">
    <source>
        <dbReference type="ARBA" id="ARBA00023136"/>
    </source>
</evidence>
<evidence type="ECO:0000256" key="3">
    <source>
        <dbReference type="ARBA" id="ARBA00022475"/>
    </source>
</evidence>
<dbReference type="InterPro" id="IPR003004">
    <property type="entry name" value="GspF/PilC"/>
</dbReference>